<accession>A0AAW6WDK5</accession>
<evidence type="ECO:0000313" key="1">
    <source>
        <dbReference type="EMBL" id="MDK4512884.1"/>
    </source>
</evidence>
<protein>
    <submittedName>
        <fullName evidence="1">DUF2800 domain-containing protein</fullName>
    </submittedName>
</protein>
<evidence type="ECO:0000313" key="2">
    <source>
        <dbReference type="Proteomes" id="UP001173223"/>
    </source>
</evidence>
<reference evidence="1" key="1">
    <citation type="journal article" date="2022" name="Gene">
        <title>A genome-led study on the pathogenesis of Fusobacterium necrophorum infections.</title>
        <authorList>
            <person name="Thapa G."/>
            <person name="Jayal A."/>
            <person name="Sikazwe E."/>
            <person name="Perry T."/>
            <person name="Mohammed Al Balushi A."/>
            <person name="Livingstone P."/>
        </authorList>
    </citation>
    <scope>NUCLEOTIDE SEQUENCE</scope>
    <source>
        <strain evidence="1">BRON_8</strain>
    </source>
</reference>
<comment type="caution">
    <text evidence="1">The sequence shown here is derived from an EMBL/GenBank/DDBJ whole genome shotgun (WGS) entry which is preliminary data.</text>
</comment>
<gene>
    <name evidence="1" type="ORF">MWG07_11555</name>
</gene>
<name>A0AAW6WDK5_9FUSO</name>
<sequence length="389" mass="43694">MAHALLGPSSAARWMACPPSVNLTKDMPDTTSEYAAEGSLAHEIAELKLKKKIVDPGMSTRKFNAEMKKLKEQGLYQEEMQEYTDIYVDFIQEQMCACDNTPYVAVEQKVDFSQYVPQGFGTADCILISGDTIHVIDFKYGQGVVVDAEENAQMLLYALGAYLAYNFLYDIKRIKMSIVQPRKSNFSSWECDVDYLLSFAEEAKEKAVMATEGKGEFQAGKHCKFCKAKASCRARAEENLELEGWQYALPPLLKPDEVGHILKKAEDLAAWAKELKEWALGECLNGNEVPGWKAVHGRGSRSFTDTDEAVKVLMEKGIAEEILYERKYLTLAQMEKVVGKKDFHEFVGNLIETKEGSPTLVVESDKRQAITNRIKAEDEFSAVEDINNL</sequence>
<dbReference type="Proteomes" id="UP001173223">
    <property type="component" value="Unassembled WGS sequence"/>
</dbReference>
<dbReference type="InterPro" id="IPR021229">
    <property type="entry name" value="DUF2800"/>
</dbReference>
<reference evidence="1" key="2">
    <citation type="submission" date="2022-04" db="EMBL/GenBank/DDBJ databases">
        <authorList>
            <person name="Livingstone P.G."/>
        </authorList>
    </citation>
    <scope>NUCLEOTIDE SEQUENCE</scope>
    <source>
        <strain evidence="1">BRON_8</strain>
    </source>
</reference>
<dbReference type="InterPro" id="IPR011604">
    <property type="entry name" value="PDDEXK-like_dom_sf"/>
</dbReference>
<proteinExistence type="predicted"/>
<organism evidence="1 2">
    <name type="scientific">Fusobacterium necrophorum</name>
    <dbReference type="NCBI Taxonomy" id="859"/>
    <lineage>
        <taxon>Bacteria</taxon>
        <taxon>Fusobacteriati</taxon>
        <taxon>Fusobacteriota</taxon>
        <taxon>Fusobacteriia</taxon>
        <taxon>Fusobacteriales</taxon>
        <taxon>Fusobacteriaceae</taxon>
        <taxon>Fusobacterium</taxon>
    </lineage>
</organism>
<dbReference type="RefSeq" id="WP_285049372.1">
    <property type="nucleotide sequence ID" value="NZ_JAMGTK010000028.1"/>
</dbReference>
<dbReference type="EMBL" id="JAMGTK010000028">
    <property type="protein sequence ID" value="MDK4512884.1"/>
    <property type="molecule type" value="Genomic_DNA"/>
</dbReference>
<keyword evidence="2" id="KW-1185">Reference proteome</keyword>
<dbReference type="AlphaFoldDB" id="A0AAW6WDK5"/>
<dbReference type="Pfam" id="PF10926">
    <property type="entry name" value="DUF2800"/>
    <property type="match status" value="1"/>
</dbReference>
<dbReference type="Gene3D" id="3.90.320.10">
    <property type="match status" value="1"/>
</dbReference>